<name>A0A1V9Y9S6_ACHHY</name>
<dbReference type="GO" id="GO:0004222">
    <property type="term" value="F:metalloendopeptidase activity"/>
    <property type="evidence" value="ECO:0007669"/>
    <property type="project" value="TreeGrafter"/>
</dbReference>
<dbReference type="Proteomes" id="UP000243579">
    <property type="component" value="Unassembled WGS sequence"/>
</dbReference>
<dbReference type="STRING" id="1202772.A0A1V9Y9S6"/>
<dbReference type="PANTHER" id="PTHR43016">
    <property type="entry name" value="PRESEQUENCE PROTEASE"/>
    <property type="match status" value="1"/>
</dbReference>
<dbReference type="EMBL" id="JNBR01002442">
    <property type="protein sequence ID" value="OQR82492.1"/>
    <property type="molecule type" value="Genomic_DNA"/>
</dbReference>
<keyword evidence="2" id="KW-0482">Metalloprotease</keyword>
<keyword evidence="3" id="KW-1185">Reference proteome</keyword>
<dbReference type="Pfam" id="PF22516">
    <property type="entry name" value="PreP_C"/>
    <property type="match status" value="1"/>
</dbReference>
<dbReference type="Pfam" id="PF05193">
    <property type="entry name" value="Peptidase_M16_C"/>
    <property type="match status" value="1"/>
</dbReference>
<accession>A0A1V9Y9S6</accession>
<dbReference type="InterPro" id="IPR055130">
    <property type="entry name" value="PreP_C"/>
</dbReference>
<dbReference type="PANTHER" id="PTHR43016:SF13">
    <property type="entry name" value="PRESEQUENCE PROTEASE, MITOCHONDRIAL"/>
    <property type="match status" value="1"/>
</dbReference>
<keyword evidence="2" id="KW-0378">Hydrolase</keyword>
<dbReference type="AlphaFoldDB" id="A0A1V9Y9S6"/>
<keyword evidence="2" id="KW-0645">Protease</keyword>
<sequence length="999" mass="108302">MLRAARASSWRRLSTAADAWKVGSSAHGFTVKRKEAIPEYSITAIELQHERTKATYLHIDSVDSNNVFSVNFRTPPYSSNGIAHILEHLVLCGSKQFPVRDPFFNMLKRSLNNFMNAMTGADHTMYPFATTNKTDFDNLLRVYLDATFFPRLRPLDFLQEGHRLEIDPDTNKLQYKGVVFNEMKGTLSDSDTLFATRLQQHVMPPDSVYNHVSGGDPVAIPTLTHDELVAFHRKHYHPSNALFYSYGNFPLDGHLAYLEKEVLPHFEPAAPVIIAPSVVTTPDVAAPLVTLQGPDDGVSGDAAAQTKWVQAHVLPGLLSTDIYQCLVLRIVSFLLLHGPSAPLYQALIMSELAIDFATGTGVDTSSVNPVFGIGVEGFDKAKLPEIQATIAKVLNEVDRDGFDPDRIDAMLHQIELSQKHIVGKFGMSLLRGAASTWCHDGDMIAALGINPYLERLKADMEANPRFLQDALRTYFIAPMQTTAPVHVLMEPSTEFVQQMEATEAATLAALQAQLSPEDVDAINATAAELKAHQNKVPDVDCLPTLTLADIPREHPKLVTETRGPQLQFVPQSTNELTYFRLKFDTSGVPAELKPYLPFFASVLGQLGTSQLSFQELATTVQSISGGVSASTLLVPDTHNTDVYSESLLVETLCLPHKLQATLACLVSIFTDTQFTAPENVQQLKTLLTSAASAASASIASSGHQLAATRAQYGLTAVSTPYEQLHGMTAIDAIQAWLKATEDDPTLLLQFAAALGALAQHCFQTDAMQLSVVTEPHLMAPVEAALHGSLVAHLPSSAVVAPTSAVFVPTAMPAVARDAFFGFPLSVNFNVQAVPTVPLFHADHVPLTVLAQVLSSCYLHQHVREKGGAYGAGASQGEGVFQMSSYYDPHTLQTLEAYEGAARFAASGAFAARDVDEALLGLFSSIDAPQAPSAKGKGLFTRGFTHAMLQARREQLLATTKDDVVRVAQTYLVAPATMQRVIVGKNEGRDALHAAGFACK</sequence>
<reference evidence="2 3" key="1">
    <citation type="journal article" date="2014" name="Genome Biol. Evol.">
        <title>The secreted proteins of Achlya hypogyna and Thraustotheca clavata identify the ancestral oomycete secretome and reveal gene acquisitions by horizontal gene transfer.</title>
        <authorList>
            <person name="Misner I."/>
            <person name="Blouin N."/>
            <person name="Leonard G."/>
            <person name="Richards T.A."/>
            <person name="Lane C.E."/>
        </authorList>
    </citation>
    <scope>NUCLEOTIDE SEQUENCE [LARGE SCALE GENOMIC DNA]</scope>
    <source>
        <strain evidence="2 3">ATCC 48635</strain>
    </source>
</reference>
<comment type="caution">
    <text evidence="2">The sequence shown here is derived from an EMBL/GenBank/DDBJ whole genome shotgun (WGS) entry which is preliminary data.</text>
</comment>
<protein>
    <submittedName>
        <fullName evidence="2">Metalloprotease family M16C</fullName>
    </submittedName>
</protein>
<dbReference type="Gene3D" id="3.30.830.10">
    <property type="entry name" value="Metalloenzyme, LuxS/M16 peptidase-like"/>
    <property type="match status" value="4"/>
</dbReference>
<dbReference type="SUPFAM" id="SSF63411">
    <property type="entry name" value="LuxS/MPP-like metallohydrolase"/>
    <property type="match status" value="4"/>
</dbReference>
<gene>
    <name evidence="2" type="ORF">ACHHYP_15941</name>
</gene>
<dbReference type="OrthoDB" id="10250783at2759"/>
<dbReference type="GO" id="GO:0046872">
    <property type="term" value="F:metal ion binding"/>
    <property type="evidence" value="ECO:0007669"/>
    <property type="project" value="InterPro"/>
</dbReference>
<evidence type="ECO:0000313" key="3">
    <source>
        <dbReference type="Proteomes" id="UP000243579"/>
    </source>
</evidence>
<dbReference type="FunFam" id="3.30.830.10:FF:000057">
    <property type="entry name" value="Pitrilysin-like metalloprotease"/>
    <property type="match status" value="1"/>
</dbReference>
<dbReference type="GO" id="GO:0016485">
    <property type="term" value="P:protein processing"/>
    <property type="evidence" value="ECO:0007669"/>
    <property type="project" value="TreeGrafter"/>
</dbReference>
<dbReference type="InterPro" id="IPR013578">
    <property type="entry name" value="Peptidase_M16C_assoc"/>
</dbReference>
<proteinExistence type="predicted"/>
<dbReference type="Pfam" id="PF00675">
    <property type="entry name" value="Peptidase_M16"/>
    <property type="match status" value="1"/>
</dbReference>
<dbReference type="SMART" id="SM01264">
    <property type="entry name" value="M16C_associated"/>
    <property type="match status" value="1"/>
</dbReference>
<dbReference type="InterPro" id="IPR011765">
    <property type="entry name" value="Pept_M16_N"/>
</dbReference>
<dbReference type="Pfam" id="PF08367">
    <property type="entry name" value="M16C_assoc"/>
    <property type="match status" value="1"/>
</dbReference>
<dbReference type="InterPro" id="IPR011249">
    <property type="entry name" value="Metalloenz_LuxS/M16"/>
</dbReference>
<dbReference type="InterPro" id="IPR007863">
    <property type="entry name" value="Peptidase_M16_C"/>
</dbReference>
<feature type="domain" description="Peptidase M16C associated" evidence="1">
    <location>
        <begin position="489"/>
        <end position="736"/>
    </location>
</feature>
<dbReference type="FunFam" id="3.30.830.10:FF:000013">
    <property type="entry name" value="Mitochondrial presequence protease"/>
    <property type="match status" value="1"/>
</dbReference>
<evidence type="ECO:0000259" key="1">
    <source>
        <dbReference type="SMART" id="SM01264"/>
    </source>
</evidence>
<evidence type="ECO:0000313" key="2">
    <source>
        <dbReference type="EMBL" id="OQR82492.1"/>
    </source>
</evidence>
<organism evidence="2 3">
    <name type="scientific">Achlya hypogyna</name>
    <name type="common">Oomycete</name>
    <name type="synonym">Protoachlya hypogyna</name>
    <dbReference type="NCBI Taxonomy" id="1202772"/>
    <lineage>
        <taxon>Eukaryota</taxon>
        <taxon>Sar</taxon>
        <taxon>Stramenopiles</taxon>
        <taxon>Oomycota</taxon>
        <taxon>Saprolegniomycetes</taxon>
        <taxon>Saprolegniales</taxon>
        <taxon>Achlyaceae</taxon>
        <taxon>Achlya</taxon>
    </lineage>
</organism>